<dbReference type="InParanoid" id="A0A059BUE9"/>
<dbReference type="PANTHER" id="PTHR47926">
    <property type="entry name" value="PENTATRICOPEPTIDE REPEAT-CONTAINING PROTEIN"/>
    <property type="match status" value="1"/>
</dbReference>
<protein>
    <recommendedName>
        <fullName evidence="4">Pentacotripeptide-repeat region of PRORP domain-containing protein</fullName>
    </recommendedName>
</protein>
<dbReference type="FunCoup" id="A0A059BUE9">
    <property type="interactions" value="1012"/>
</dbReference>
<dbReference type="STRING" id="71139.A0A059BUE9"/>
<dbReference type="PANTHER" id="PTHR47926:SF476">
    <property type="entry name" value="PENTATRICOPEPTIDE REPEAT-CONTAINING PROTEIN"/>
    <property type="match status" value="1"/>
</dbReference>
<dbReference type="FunFam" id="1.25.40.10:FF:000425">
    <property type="entry name" value="Pentatricopeptide repeat-containing protein At3g26540"/>
    <property type="match status" value="1"/>
</dbReference>
<dbReference type="NCBIfam" id="TIGR00756">
    <property type="entry name" value="PPR"/>
    <property type="match status" value="6"/>
</dbReference>
<dbReference type="OMA" id="CIIPRLE"/>
<dbReference type="Pfam" id="PF13041">
    <property type="entry name" value="PPR_2"/>
    <property type="match status" value="3"/>
</dbReference>
<dbReference type="AlphaFoldDB" id="A0A059BUE9"/>
<accession>A0A059BUE9</accession>
<feature type="repeat" description="PPR" evidence="2">
    <location>
        <begin position="334"/>
        <end position="368"/>
    </location>
</feature>
<feature type="repeat" description="PPR" evidence="2">
    <location>
        <begin position="467"/>
        <end position="501"/>
    </location>
</feature>
<evidence type="ECO:0008006" key="4">
    <source>
        <dbReference type="Google" id="ProtNLM"/>
    </source>
</evidence>
<dbReference type="PROSITE" id="PS51375">
    <property type="entry name" value="PPR"/>
    <property type="match status" value="4"/>
</dbReference>
<dbReference type="Pfam" id="PF01535">
    <property type="entry name" value="PPR"/>
    <property type="match status" value="7"/>
</dbReference>
<evidence type="ECO:0000256" key="1">
    <source>
        <dbReference type="ARBA" id="ARBA00022737"/>
    </source>
</evidence>
<dbReference type="FunFam" id="1.25.40.10:FF:000158">
    <property type="entry name" value="pentatricopeptide repeat-containing protein At2g33680"/>
    <property type="match status" value="1"/>
</dbReference>
<dbReference type="GO" id="GO:0003723">
    <property type="term" value="F:RNA binding"/>
    <property type="evidence" value="ECO:0007669"/>
    <property type="project" value="InterPro"/>
</dbReference>
<feature type="repeat" description="PPR" evidence="2">
    <location>
        <begin position="132"/>
        <end position="166"/>
    </location>
</feature>
<gene>
    <name evidence="3" type="ORF">EUGRSUZ_F02768</name>
</gene>
<dbReference type="FunFam" id="1.25.40.10:FF:000381">
    <property type="entry name" value="Pentatricopeptide repeat-containing protein"/>
    <property type="match status" value="1"/>
</dbReference>
<dbReference type="Gene3D" id="1.25.40.10">
    <property type="entry name" value="Tetratricopeptide repeat domain"/>
    <property type="match status" value="6"/>
</dbReference>
<dbReference type="eggNOG" id="KOG4197">
    <property type="taxonomic scope" value="Eukaryota"/>
</dbReference>
<dbReference type="InterPro" id="IPR011990">
    <property type="entry name" value="TPR-like_helical_dom_sf"/>
</dbReference>
<keyword evidence="1" id="KW-0677">Repeat</keyword>
<evidence type="ECO:0000256" key="2">
    <source>
        <dbReference type="PROSITE-ProRule" id="PRU00708"/>
    </source>
</evidence>
<name>A0A059BUE9_EUCGR</name>
<dbReference type="EMBL" id="KK198758">
    <property type="protein sequence ID" value="KCW69265.1"/>
    <property type="molecule type" value="Genomic_DNA"/>
</dbReference>
<proteinExistence type="predicted"/>
<dbReference type="InterPro" id="IPR002885">
    <property type="entry name" value="PPR_rpt"/>
</dbReference>
<reference evidence="3" key="1">
    <citation type="submission" date="2013-07" db="EMBL/GenBank/DDBJ databases">
        <title>The genome of Eucalyptus grandis.</title>
        <authorList>
            <person name="Schmutz J."/>
            <person name="Hayes R."/>
            <person name="Myburg A."/>
            <person name="Tuskan G."/>
            <person name="Grattapaglia D."/>
            <person name="Rokhsar D.S."/>
        </authorList>
    </citation>
    <scope>NUCLEOTIDE SEQUENCE</scope>
    <source>
        <tissue evidence="3">Leaf extractions</tissue>
    </source>
</reference>
<evidence type="ECO:0000313" key="3">
    <source>
        <dbReference type="EMBL" id="KCW69265.1"/>
    </source>
</evidence>
<dbReference type="Gramene" id="KCW69265">
    <property type="protein sequence ID" value="KCW69265"/>
    <property type="gene ID" value="EUGRSUZ_F02768"/>
</dbReference>
<sequence>MGVNAASLLNQLLHQVRRPRSPPPPPPPPGPGAAKALTETILAHLDAGRLQEAVNVLFASHEPLPHSLYARLFQLCSSARAAVEARKVEFHLGAAFKRTPPPFLLNRAIEAYGKCGCLTDARELFDEMHERDGGSWNAMIAAYVRNGRAKKALSLFSDMNASGVSASEVTFAGALGSCGVVRELGLCMQIHGLMVKRAFCGNVILGSSLVDVYGKCGVMGESRKMFDEMERPNAVTWNVIVRRYLEMEDEREAIVMFFKMFLTDTRPLKFTFSNALIACSKIRALAEGMQIHGFTIKVCLEDDEVVSSSLIDMYVKCVELESAQKIFDRPCAKNVVSWTSMVSGYALVGRTGKARELFNEMPERNVISWNAMLAGYIRSRLWDEALNFVSLMRSSTKDIDHVTLALISNLCAGLSDVFMGKQVHGFVYRRGLFSHLLVSNSLLDMYGKCGNFRYARACFYLMSQWRDKVSWNSLLTSYARHQRSEHAMEMFCEMQWEAMPSVFTFGTLLAACANISALAHGKQIHGFMIRRGYKIDIVVRGALIDMYSKCRCIEYALKVFMEAAPRDVVLWNSIILGCCHNRLGKDALELFDLMSKEGIKSDHGTFQGLLRACICEDLVDLGGRIFKSMTNVYGVIPRLEHYEQMIELYSRAGRMRELKKFVKTMPFEPTVSMLKRIHGACQKHGFPKLGEWASRLLAESNISDPCEK</sequence>
<feature type="repeat" description="PPR" evidence="2">
    <location>
        <begin position="567"/>
        <end position="601"/>
    </location>
</feature>
<organism evidence="3">
    <name type="scientific">Eucalyptus grandis</name>
    <name type="common">Flooded gum</name>
    <dbReference type="NCBI Taxonomy" id="71139"/>
    <lineage>
        <taxon>Eukaryota</taxon>
        <taxon>Viridiplantae</taxon>
        <taxon>Streptophyta</taxon>
        <taxon>Embryophyta</taxon>
        <taxon>Tracheophyta</taxon>
        <taxon>Spermatophyta</taxon>
        <taxon>Magnoliopsida</taxon>
        <taxon>eudicotyledons</taxon>
        <taxon>Gunneridae</taxon>
        <taxon>Pentapetalae</taxon>
        <taxon>rosids</taxon>
        <taxon>malvids</taxon>
        <taxon>Myrtales</taxon>
        <taxon>Myrtaceae</taxon>
        <taxon>Myrtoideae</taxon>
        <taxon>Eucalypteae</taxon>
        <taxon>Eucalyptus</taxon>
    </lineage>
</organism>
<dbReference type="GO" id="GO:0010449">
    <property type="term" value="P:root meristem growth"/>
    <property type="evidence" value="ECO:0007669"/>
    <property type="project" value="EnsemblPlants"/>
</dbReference>
<dbReference type="GO" id="GO:0009451">
    <property type="term" value="P:RNA modification"/>
    <property type="evidence" value="ECO:0000318"/>
    <property type="project" value="GO_Central"/>
</dbReference>
<dbReference type="InterPro" id="IPR046960">
    <property type="entry name" value="PPR_At4g14850-like_plant"/>
</dbReference>